<sequence length="107" mass="12297">MQHQSLIVYVFVALFAMTIVLAQANKEREQFADLLQKRKHLNGYWVGKRYILASDEDPSFDSEEDLSAGKRASYLVGKRGTYLVGKRASYLVGRKRRDLMANNNLQQ</sequence>
<organism evidence="5 11">
    <name type="scientific">Rotaria socialis</name>
    <dbReference type="NCBI Taxonomy" id="392032"/>
    <lineage>
        <taxon>Eukaryota</taxon>
        <taxon>Metazoa</taxon>
        <taxon>Spiralia</taxon>
        <taxon>Gnathifera</taxon>
        <taxon>Rotifera</taxon>
        <taxon>Eurotatoria</taxon>
        <taxon>Bdelloidea</taxon>
        <taxon>Philodinida</taxon>
        <taxon>Philodinidae</taxon>
        <taxon>Rotaria</taxon>
    </lineage>
</organism>
<evidence type="ECO:0000313" key="5">
    <source>
        <dbReference type="EMBL" id="CAF3448651.1"/>
    </source>
</evidence>
<dbReference type="Proteomes" id="UP000663873">
    <property type="component" value="Unassembled WGS sequence"/>
</dbReference>
<dbReference type="EMBL" id="CAJNXB010003300">
    <property type="protein sequence ID" value="CAF3305414.1"/>
    <property type="molecule type" value="Genomic_DNA"/>
</dbReference>
<accession>A0A818DVP6</accession>
<dbReference type="EMBL" id="CAJOBQ010003464">
    <property type="protein sequence ID" value="CAF4607189.1"/>
    <property type="molecule type" value="Genomic_DNA"/>
</dbReference>
<dbReference type="Proteomes" id="UP000663833">
    <property type="component" value="Unassembled WGS sequence"/>
</dbReference>
<dbReference type="EMBL" id="CAJNYD010001871">
    <property type="protein sequence ID" value="CAF3373161.1"/>
    <property type="molecule type" value="Genomic_DNA"/>
</dbReference>
<dbReference type="EMBL" id="CAJOBO010000179">
    <property type="protein sequence ID" value="CAF4153779.1"/>
    <property type="molecule type" value="Genomic_DNA"/>
</dbReference>
<dbReference type="Proteomes" id="UP000663851">
    <property type="component" value="Unassembled WGS sequence"/>
</dbReference>
<feature type="signal peptide" evidence="1">
    <location>
        <begin position="1"/>
        <end position="22"/>
    </location>
</feature>
<dbReference type="Proteomes" id="UP000663872">
    <property type="component" value="Unassembled WGS sequence"/>
</dbReference>
<dbReference type="Proteomes" id="UP000663862">
    <property type="component" value="Unassembled WGS sequence"/>
</dbReference>
<evidence type="ECO:0000313" key="3">
    <source>
        <dbReference type="EMBL" id="CAF3310700.1"/>
    </source>
</evidence>
<evidence type="ECO:0000313" key="4">
    <source>
        <dbReference type="EMBL" id="CAF3373161.1"/>
    </source>
</evidence>
<keyword evidence="1" id="KW-0732">Signal</keyword>
<evidence type="ECO:0000313" key="12">
    <source>
        <dbReference type="Proteomes" id="UP000663873"/>
    </source>
</evidence>
<dbReference type="EMBL" id="CAJNYV010001971">
    <property type="protein sequence ID" value="CAF3448651.1"/>
    <property type="molecule type" value="Genomic_DNA"/>
</dbReference>
<keyword evidence="12" id="KW-1185">Reference proteome</keyword>
<evidence type="ECO:0000313" key="2">
    <source>
        <dbReference type="EMBL" id="CAF3305414.1"/>
    </source>
</evidence>
<evidence type="ECO:0000313" key="9">
    <source>
        <dbReference type="EMBL" id="CAF4738191.1"/>
    </source>
</evidence>
<reference evidence="5" key="1">
    <citation type="submission" date="2021-02" db="EMBL/GenBank/DDBJ databases">
        <authorList>
            <person name="Nowell W R."/>
        </authorList>
    </citation>
    <scope>NUCLEOTIDE SEQUENCE</scope>
</reference>
<dbReference type="OrthoDB" id="9988380at2759"/>
<dbReference type="AlphaFoldDB" id="A0A818DVP6"/>
<evidence type="ECO:0000313" key="10">
    <source>
        <dbReference type="EMBL" id="CAF4848312.1"/>
    </source>
</evidence>
<evidence type="ECO:0000313" key="11">
    <source>
        <dbReference type="Proteomes" id="UP000663865"/>
    </source>
</evidence>
<dbReference type="Proteomes" id="UP000663848">
    <property type="component" value="Unassembled WGS sequence"/>
</dbReference>
<evidence type="ECO:0000313" key="6">
    <source>
        <dbReference type="EMBL" id="CAF4153779.1"/>
    </source>
</evidence>
<gene>
    <name evidence="3" type="ORF">GRG538_LOCUS1461</name>
    <name evidence="6" type="ORF">HFQ381_LOCUS4519</name>
    <name evidence="5" type="ORF">KIK155_LOCUS12214</name>
    <name evidence="4" type="ORF">LUA448_LOCUS15049</name>
    <name evidence="9" type="ORF">QYT958_LOCUS20095</name>
    <name evidence="2" type="ORF">TIS948_LOCUS18745</name>
    <name evidence="10" type="ORF">TOA249_LOCUS26669</name>
    <name evidence="8" type="ORF">TSG867_LOCUS28203</name>
    <name evidence="7" type="ORF">UJA718_LOCUS18554</name>
</gene>
<feature type="chain" id="PRO_5044132436" evidence="1">
    <location>
        <begin position="23"/>
        <end position="107"/>
    </location>
</feature>
<dbReference type="EMBL" id="CAJOBR010003441">
    <property type="protein sequence ID" value="CAF4738191.1"/>
    <property type="molecule type" value="Genomic_DNA"/>
</dbReference>
<name>A0A818DVP6_9BILA</name>
<dbReference type="Proteomes" id="UP000663838">
    <property type="component" value="Unassembled WGS sequence"/>
</dbReference>
<dbReference type="EMBL" id="CAJOBP010003171">
    <property type="protein sequence ID" value="CAF4392961.1"/>
    <property type="molecule type" value="Genomic_DNA"/>
</dbReference>
<dbReference type="Proteomes" id="UP000663865">
    <property type="component" value="Unassembled WGS sequence"/>
</dbReference>
<protein>
    <submittedName>
        <fullName evidence="5">Uncharacterized protein</fullName>
    </submittedName>
</protein>
<dbReference type="Proteomes" id="UP000663825">
    <property type="component" value="Unassembled WGS sequence"/>
</dbReference>
<evidence type="ECO:0000313" key="8">
    <source>
        <dbReference type="EMBL" id="CAF4607189.1"/>
    </source>
</evidence>
<evidence type="ECO:0000313" key="7">
    <source>
        <dbReference type="EMBL" id="CAF4392961.1"/>
    </source>
</evidence>
<evidence type="ECO:0000256" key="1">
    <source>
        <dbReference type="SAM" id="SignalP"/>
    </source>
</evidence>
<dbReference type="EMBL" id="CAJOBS010003183">
    <property type="protein sequence ID" value="CAF4848312.1"/>
    <property type="molecule type" value="Genomic_DNA"/>
</dbReference>
<proteinExistence type="predicted"/>
<comment type="caution">
    <text evidence="5">The sequence shown here is derived from an EMBL/GenBank/DDBJ whole genome shotgun (WGS) entry which is preliminary data.</text>
</comment>
<dbReference type="EMBL" id="CAJNYT010000038">
    <property type="protein sequence ID" value="CAF3310700.1"/>
    <property type="molecule type" value="Genomic_DNA"/>
</dbReference>